<dbReference type="GO" id="GO:0046872">
    <property type="term" value="F:metal ion binding"/>
    <property type="evidence" value="ECO:0007669"/>
    <property type="project" value="InterPro"/>
</dbReference>
<protein>
    <submittedName>
        <fullName evidence="2">TIGR03086 family protein</fullName>
    </submittedName>
</protein>
<keyword evidence="3" id="KW-1185">Reference proteome</keyword>
<dbReference type="Pfam" id="PF11716">
    <property type="entry name" value="MDMPI_N"/>
    <property type="match status" value="1"/>
</dbReference>
<dbReference type="AlphaFoldDB" id="A0A1G7B3E7"/>
<dbReference type="STRING" id="58114.SAMN05216270_115125"/>
<organism evidence="2 3">
    <name type="scientific">Glycomyces harbinensis</name>
    <dbReference type="NCBI Taxonomy" id="58114"/>
    <lineage>
        <taxon>Bacteria</taxon>
        <taxon>Bacillati</taxon>
        <taxon>Actinomycetota</taxon>
        <taxon>Actinomycetes</taxon>
        <taxon>Glycomycetales</taxon>
        <taxon>Glycomycetaceae</taxon>
        <taxon>Glycomyces</taxon>
    </lineage>
</organism>
<name>A0A1G7B3E7_9ACTN</name>
<evidence type="ECO:0000313" key="2">
    <source>
        <dbReference type="EMBL" id="SDE21551.1"/>
    </source>
</evidence>
<dbReference type="OrthoDB" id="5185819at2"/>
<dbReference type="InterPro" id="IPR017520">
    <property type="entry name" value="CHP03086"/>
</dbReference>
<reference evidence="3" key="1">
    <citation type="submission" date="2016-10" db="EMBL/GenBank/DDBJ databases">
        <authorList>
            <person name="Varghese N."/>
            <person name="Submissions S."/>
        </authorList>
    </citation>
    <scope>NUCLEOTIDE SEQUENCE [LARGE SCALE GENOMIC DNA]</scope>
    <source>
        <strain evidence="3">CGMCC 4.3516</strain>
    </source>
</reference>
<dbReference type="Gene3D" id="1.20.120.450">
    <property type="entry name" value="dinb family like domain"/>
    <property type="match status" value="1"/>
</dbReference>
<evidence type="ECO:0000313" key="3">
    <source>
        <dbReference type="Proteomes" id="UP000198949"/>
    </source>
</evidence>
<dbReference type="Proteomes" id="UP000198949">
    <property type="component" value="Unassembled WGS sequence"/>
</dbReference>
<feature type="domain" description="Mycothiol-dependent maleylpyruvate isomerase metal-binding" evidence="1">
    <location>
        <begin position="16"/>
        <end position="133"/>
    </location>
</feature>
<dbReference type="NCBIfam" id="TIGR03083">
    <property type="entry name" value="maleylpyruvate isomerase family mycothiol-dependent enzyme"/>
    <property type="match status" value="1"/>
</dbReference>
<accession>A0A1G7B3E7</accession>
<proteinExistence type="predicted"/>
<sequence length="202" mass="21811">MSELLDFHRRTMAYAVSIVNTVEPEQLSLPTPCAEWDLGQLLAHMTAQDRGFAAAARGEEFDPAAWAEGPLSERFAETFAASAEEVVAAFNEPDAAQREWLVLVGSDTPLPVPGERAVGFHLIDYVVHAWDVAVSIGREPEFDPLVLSAVLTLAEEVPLDGSTRIGPHAPFAPALELEGGDGLLEQILALLGRDPEWSAEQS</sequence>
<evidence type="ECO:0000259" key="1">
    <source>
        <dbReference type="Pfam" id="PF11716"/>
    </source>
</evidence>
<dbReference type="InterPro" id="IPR017517">
    <property type="entry name" value="Maleyloyr_isom"/>
</dbReference>
<dbReference type="RefSeq" id="WP_091039536.1">
    <property type="nucleotide sequence ID" value="NZ_FNAD01000015.1"/>
</dbReference>
<dbReference type="NCBIfam" id="TIGR03086">
    <property type="entry name" value="TIGR03086 family metal-binding protein"/>
    <property type="match status" value="1"/>
</dbReference>
<dbReference type="EMBL" id="FNAD01000015">
    <property type="protein sequence ID" value="SDE21551.1"/>
    <property type="molecule type" value="Genomic_DNA"/>
</dbReference>
<dbReference type="SUPFAM" id="SSF109854">
    <property type="entry name" value="DinB/YfiT-like putative metalloenzymes"/>
    <property type="match status" value="1"/>
</dbReference>
<dbReference type="InterPro" id="IPR024344">
    <property type="entry name" value="MDMPI_metal-binding"/>
</dbReference>
<dbReference type="InterPro" id="IPR034660">
    <property type="entry name" value="DinB/YfiT-like"/>
</dbReference>
<gene>
    <name evidence="2" type="ORF">SAMN05216270_115125</name>
</gene>